<dbReference type="CDD" id="cd11614">
    <property type="entry name" value="SAF_CpaB_FlgA_like"/>
    <property type="match status" value="1"/>
</dbReference>
<dbReference type="GO" id="GO:0042597">
    <property type="term" value="C:periplasmic space"/>
    <property type="evidence" value="ECO:0007669"/>
    <property type="project" value="UniProtKB-SubCell"/>
</dbReference>
<dbReference type="Proteomes" id="UP000237655">
    <property type="component" value="Chromosome"/>
</dbReference>
<protein>
    <recommendedName>
        <fullName evidence="4">Flagella basal body P-ring formation protein FlgA</fullName>
    </recommendedName>
</protein>
<keyword evidence="6" id="KW-0969">Cilium</keyword>
<evidence type="ECO:0000256" key="4">
    <source>
        <dbReference type="RuleBase" id="RU362063"/>
    </source>
</evidence>
<keyword evidence="6" id="KW-0282">Flagellum</keyword>
<evidence type="ECO:0000313" key="7">
    <source>
        <dbReference type="Proteomes" id="UP000237655"/>
    </source>
</evidence>
<dbReference type="GO" id="GO:0044780">
    <property type="term" value="P:bacterial-type flagellum assembly"/>
    <property type="evidence" value="ECO:0007669"/>
    <property type="project" value="InterPro"/>
</dbReference>
<dbReference type="InterPro" id="IPR039246">
    <property type="entry name" value="Flagellar_FlgA"/>
</dbReference>
<dbReference type="KEGG" id="thas:C6Y53_13175"/>
<evidence type="ECO:0000259" key="5">
    <source>
        <dbReference type="SMART" id="SM00858"/>
    </source>
</evidence>
<dbReference type="Gene3D" id="2.30.30.760">
    <property type="match status" value="1"/>
</dbReference>
<feature type="chain" id="PRO_5015370989" description="Flagella basal body P-ring formation protein FlgA" evidence="4">
    <location>
        <begin position="18"/>
        <end position="137"/>
    </location>
</feature>
<dbReference type="NCBIfam" id="TIGR03170">
    <property type="entry name" value="flgA_cterm"/>
    <property type="match status" value="1"/>
</dbReference>
<gene>
    <name evidence="6" type="primary">flgA</name>
    <name evidence="6" type="ORF">C6Y53_13175</name>
</gene>
<organism evidence="6 7">
    <name type="scientific">Pukyongiella litopenaei</name>
    <dbReference type="NCBI Taxonomy" id="2605946"/>
    <lineage>
        <taxon>Bacteria</taxon>
        <taxon>Pseudomonadati</taxon>
        <taxon>Pseudomonadota</taxon>
        <taxon>Alphaproteobacteria</taxon>
        <taxon>Rhodobacterales</taxon>
        <taxon>Paracoccaceae</taxon>
        <taxon>Pukyongiella</taxon>
    </lineage>
</organism>
<dbReference type="RefSeq" id="WP_106472860.1">
    <property type="nucleotide sequence ID" value="NZ_CP027665.1"/>
</dbReference>
<comment type="function">
    <text evidence="4">Involved in the assembly process of the P-ring formation. It may associate with FlgF on the rod constituting a structure essential for the P-ring assembly or may act as a modulator protein for the P-ring assembly.</text>
</comment>
<dbReference type="SMART" id="SM00858">
    <property type="entry name" value="SAF"/>
    <property type="match status" value="1"/>
</dbReference>
<dbReference type="EMBL" id="CP027665">
    <property type="protein sequence ID" value="AVO38549.1"/>
    <property type="molecule type" value="Genomic_DNA"/>
</dbReference>
<proteinExistence type="inferred from homology"/>
<feature type="domain" description="SAF" evidence="5">
    <location>
        <begin position="17"/>
        <end position="75"/>
    </location>
</feature>
<evidence type="ECO:0000313" key="6">
    <source>
        <dbReference type="EMBL" id="AVO38549.1"/>
    </source>
</evidence>
<keyword evidence="4" id="KW-1005">Bacterial flagellum biogenesis</keyword>
<evidence type="ECO:0000256" key="1">
    <source>
        <dbReference type="ARBA" id="ARBA00004418"/>
    </source>
</evidence>
<dbReference type="InterPro" id="IPR017585">
    <property type="entry name" value="SAF_FlgA"/>
</dbReference>
<evidence type="ECO:0000256" key="2">
    <source>
        <dbReference type="ARBA" id="ARBA00022729"/>
    </source>
</evidence>
<keyword evidence="6" id="KW-0966">Cell projection</keyword>
<dbReference type="PANTHER" id="PTHR36307">
    <property type="entry name" value="FLAGELLA BASAL BODY P-RING FORMATION PROTEIN FLGA"/>
    <property type="match status" value="1"/>
</dbReference>
<keyword evidence="7" id="KW-1185">Reference proteome</keyword>
<keyword evidence="3 4" id="KW-0574">Periplasm</keyword>
<dbReference type="InterPro" id="IPR013974">
    <property type="entry name" value="SAF"/>
</dbReference>
<comment type="similarity">
    <text evidence="4">Belongs to the FlgA family.</text>
</comment>
<comment type="subcellular location">
    <subcellularLocation>
        <location evidence="1 4">Periplasm</location>
    </subcellularLocation>
</comment>
<sequence length="137" mass="14570">MTRLAAMLILAALPAVAETVVPARTIRAREIIGPADIRVVPETFAGAVDDPDRVIGREARTTLYAGRPILVAQTAEPALVGRNDIVPLVFLRGGLRIVVEGRALGRGAEGEMLRVMNLSSRTTVFGRVTADGSIEVE</sequence>
<dbReference type="PANTHER" id="PTHR36307:SF1">
    <property type="entry name" value="FLAGELLA BASAL BODY P-RING FORMATION PROTEIN FLGA"/>
    <property type="match status" value="1"/>
</dbReference>
<dbReference type="Gene3D" id="3.90.1210.10">
    <property type="entry name" value="Antifreeze-like/N-acetylneuraminic acid synthase C-terminal domain"/>
    <property type="match status" value="1"/>
</dbReference>
<feature type="signal peptide" evidence="4">
    <location>
        <begin position="1"/>
        <end position="17"/>
    </location>
</feature>
<keyword evidence="2 4" id="KW-0732">Signal</keyword>
<name>A0A2S0MRM6_9RHOB</name>
<evidence type="ECO:0000256" key="3">
    <source>
        <dbReference type="ARBA" id="ARBA00022764"/>
    </source>
</evidence>
<accession>A0A2S0MRM6</accession>
<reference evidence="7" key="1">
    <citation type="submission" date="2018-03" db="EMBL/GenBank/DDBJ databases">
        <title>Genomic analysis of the strain SH-1 isolated from shrimp intestine.</title>
        <authorList>
            <person name="Kim Y.-S."/>
            <person name="Kim S.-E."/>
            <person name="Kim K.-H."/>
        </authorList>
    </citation>
    <scope>NUCLEOTIDE SEQUENCE [LARGE SCALE GENOMIC DNA]</scope>
    <source>
        <strain evidence="7">SH-1</strain>
    </source>
</reference>
<dbReference type="AlphaFoldDB" id="A0A2S0MRM6"/>
<dbReference type="Pfam" id="PF13144">
    <property type="entry name" value="ChapFlgA"/>
    <property type="match status" value="1"/>
</dbReference>